<sequence>MPRVWRVYNRVRGIALSNERFQFLRKRCFHCLWLTHERPDCPYLREKVRVVKEVVASSSGGASNLKAPAMTVPPPGPAVPPGFSPMFPQLAEEECNAALKYVSHSDPTERQAWIMRVQQSITDKDLAGARQMPLISHNLEKGKGHVFGYERHSKMLSKTGGDEFFSSKSMPFKLSTGLVVSCGADDLEVSSSSSPIGPRSSGWVHLLLTILPGLRVMGKSRGDARRGG</sequence>
<dbReference type="EMBL" id="HG994372">
    <property type="protein sequence ID" value="CAF2110545.1"/>
    <property type="molecule type" value="Genomic_DNA"/>
</dbReference>
<accession>A0A816U8C5</accession>
<reference evidence="1" key="1">
    <citation type="submission" date="2021-01" db="EMBL/GenBank/DDBJ databases">
        <authorList>
            <consortium name="Genoscope - CEA"/>
            <person name="William W."/>
        </authorList>
    </citation>
    <scope>NUCLEOTIDE SEQUENCE</scope>
</reference>
<name>A0A816U8C5_BRANA</name>
<proteinExistence type="predicted"/>
<gene>
    <name evidence="1" type="ORF">DARMORV10_C08P24280.1</name>
</gene>
<organism evidence="1">
    <name type="scientific">Brassica napus</name>
    <name type="common">Rape</name>
    <dbReference type="NCBI Taxonomy" id="3708"/>
    <lineage>
        <taxon>Eukaryota</taxon>
        <taxon>Viridiplantae</taxon>
        <taxon>Streptophyta</taxon>
        <taxon>Embryophyta</taxon>
        <taxon>Tracheophyta</taxon>
        <taxon>Spermatophyta</taxon>
        <taxon>Magnoliopsida</taxon>
        <taxon>eudicotyledons</taxon>
        <taxon>Gunneridae</taxon>
        <taxon>Pentapetalae</taxon>
        <taxon>rosids</taxon>
        <taxon>malvids</taxon>
        <taxon>Brassicales</taxon>
        <taxon>Brassicaceae</taxon>
        <taxon>Brassiceae</taxon>
        <taxon>Brassica</taxon>
    </lineage>
</organism>
<dbReference type="Proteomes" id="UP001295469">
    <property type="component" value="Chromosome C08"/>
</dbReference>
<protein>
    <submittedName>
        <fullName evidence="1">(rape) hypothetical protein</fullName>
    </submittedName>
</protein>
<evidence type="ECO:0000313" key="1">
    <source>
        <dbReference type="EMBL" id="CAF2110545.1"/>
    </source>
</evidence>
<dbReference type="AlphaFoldDB" id="A0A816U8C5"/>